<dbReference type="EMBL" id="BMHP01000004">
    <property type="protein sequence ID" value="GGD89919.1"/>
    <property type="molecule type" value="Genomic_DNA"/>
</dbReference>
<evidence type="ECO:0008006" key="3">
    <source>
        <dbReference type="Google" id="ProtNLM"/>
    </source>
</evidence>
<dbReference type="RefSeq" id="WP_188997171.1">
    <property type="nucleotide sequence ID" value="NZ_BMHP01000004.1"/>
</dbReference>
<protein>
    <recommendedName>
        <fullName evidence="3">Nucleotidyltransferase domain-containing protein</fullName>
    </recommendedName>
</protein>
<organism evidence="1 2">
    <name type="scientific">Paenibacillus nasutitermitis</name>
    <dbReference type="NCBI Taxonomy" id="1652958"/>
    <lineage>
        <taxon>Bacteria</taxon>
        <taxon>Bacillati</taxon>
        <taxon>Bacillota</taxon>
        <taxon>Bacilli</taxon>
        <taxon>Bacillales</taxon>
        <taxon>Paenibacillaceae</taxon>
        <taxon>Paenibacillus</taxon>
    </lineage>
</organism>
<dbReference type="Pfam" id="PF10127">
    <property type="entry name" value="RlaP"/>
    <property type="match status" value="1"/>
</dbReference>
<name>A0A917E067_9BACL</name>
<dbReference type="PANTHER" id="PTHR34817">
    <property type="entry name" value="NUCLEOTIDYLTRANSFERASE"/>
    <property type="match status" value="1"/>
</dbReference>
<accession>A0A917E067</accession>
<reference evidence="1" key="1">
    <citation type="journal article" date="2014" name="Int. J. Syst. Evol. Microbiol.">
        <title>Complete genome sequence of Corynebacterium casei LMG S-19264T (=DSM 44701T), isolated from a smear-ripened cheese.</title>
        <authorList>
            <consortium name="US DOE Joint Genome Institute (JGI-PGF)"/>
            <person name="Walter F."/>
            <person name="Albersmeier A."/>
            <person name="Kalinowski J."/>
            <person name="Ruckert C."/>
        </authorList>
    </citation>
    <scope>NUCLEOTIDE SEQUENCE</scope>
    <source>
        <strain evidence="1">CGMCC 1.15178</strain>
    </source>
</reference>
<reference evidence="1" key="2">
    <citation type="submission" date="2020-09" db="EMBL/GenBank/DDBJ databases">
        <authorList>
            <person name="Sun Q."/>
            <person name="Zhou Y."/>
        </authorList>
    </citation>
    <scope>NUCLEOTIDE SEQUENCE</scope>
    <source>
        <strain evidence="1">CGMCC 1.15178</strain>
    </source>
</reference>
<comment type="caution">
    <text evidence="1">The sequence shown here is derived from an EMBL/GenBank/DDBJ whole genome shotgun (WGS) entry which is preliminary data.</text>
</comment>
<gene>
    <name evidence="1" type="ORF">GCM10010911_55720</name>
</gene>
<dbReference type="Proteomes" id="UP000612456">
    <property type="component" value="Unassembled WGS sequence"/>
</dbReference>
<evidence type="ECO:0000313" key="2">
    <source>
        <dbReference type="Proteomes" id="UP000612456"/>
    </source>
</evidence>
<dbReference type="InterPro" id="IPR018775">
    <property type="entry name" value="RlaP"/>
</dbReference>
<dbReference type="PANTHER" id="PTHR34817:SF2">
    <property type="entry name" value="NUCLEOTIDYLTRANSFERASE"/>
    <property type="match status" value="1"/>
</dbReference>
<proteinExistence type="predicted"/>
<dbReference type="AlphaFoldDB" id="A0A917E067"/>
<keyword evidence="2" id="KW-1185">Reference proteome</keyword>
<sequence length="274" mass="32488">MSGSYHKQILTDLERIEHEENVRILYACESGSRAWGFPSKDSDYDVRFLYVRPEDWYLSIFEKRDVIERPINDMLDINGWDLRKALNLFRKSNPPLLEWLQSPIVYRENHAIAEQIRRISPLTFSPKSCMYHYLHMAKGNYRDYLHGELVKIKKYFYVLRPILACEWIEKHNTMPPIEFDRLVDAALPRGSELKVVIDGLLVRKRAGDEMDYEPRINSINEFLEQRIEYYEQKASGMQSSGGDQDQRLDDLFRSVLKEVWEKGDENESEMHSIM</sequence>
<evidence type="ECO:0000313" key="1">
    <source>
        <dbReference type="EMBL" id="GGD89919.1"/>
    </source>
</evidence>